<dbReference type="SUPFAM" id="SSF88713">
    <property type="entry name" value="Glycoside hydrolase/deacetylase"/>
    <property type="match status" value="1"/>
</dbReference>
<reference evidence="2 3" key="1">
    <citation type="submission" date="2020-11" db="EMBL/GenBank/DDBJ databases">
        <title>Sequencing the genomes of 1000 actinobacteria strains.</title>
        <authorList>
            <person name="Klenk H.-P."/>
        </authorList>
    </citation>
    <scope>NUCLEOTIDE SEQUENCE [LARGE SCALE GENOMIC DNA]</scope>
    <source>
        <strain evidence="2 3">DSM 101692</strain>
    </source>
</reference>
<dbReference type="Pfam" id="PF03746">
    <property type="entry name" value="LamB_YcsF"/>
    <property type="match status" value="1"/>
</dbReference>
<dbReference type="NCBIfam" id="NF003816">
    <property type="entry name" value="PRK05406.1-5"/>
    <property type="match status" value="1"/>
</dbReference>
<sequence length="249" mass="25896">MDLNADLGEGFGIWRLGDDEALLSLVTSANVACGFHGGDPSTMRRVCEGAARRGVAVGAQVGYRDLAGFGRRHIAYDFAELRDEVTYQLGALDAFCRLFRTRVRYLKPHGALYHAASTDESQAAAVVAAVSGYNPELPVLCLPGSTLAQLAVGAGLPVVAEAFADRAYLPNGALVPRGTPGAVITDPEQVAERAARMATERSVVAVDGTVIPCSVDSICVHGDTPGAVSAAELVRATLIDAGVTVTPFA</sequence>
<dbReference type="PANTHER" id="PTHR30292">
    <property type="entry name" value="UNCHARACTERIZED PROTEIN YBGL-RELATED"/>
    <property type="match status" value="1"/>
</dbReference>
<comment type="caution">
    <text evidence="2">The sequence shown here is derived from an EMBL/GenBank/DDBJ whole genome shotgun (WGS) entry which is preliminary data.</text>
</comment>
<dbReference type="PANTHER" id="PTHR30292:SF0">
    <property type="entry name" value="5-OXOPROLINASE SUBUNIT A"/>
    <property type="match status" value="1"/>
</dbReference>
<dbReference type="InterPro" id="IPR011330">
    <property type="entry name" value="Glyco_hydro/deAcase_b/a-brl"/>
</dbReference>
<dbReference type="Proteomes" id="UP000614915">
    <property type="component" value="Unassembled WGS sequence"/>
</dbReference>
<name>A0ABS0JPS0_9ACTN</name>
<keyword evidence="1" id="KW-0067">ATP-binding</keyword>
<dbReference type="EMBL" id="JADOTX010000001">
    <property type="protein sequence ID" value="MBG6068662.1"/>
    <property type="molecule type" value="Genomic_DNA"/>
</dbReference>
<protein>
    <recommendedName>
        <fullName evidence="1">5-oxoprolinase subunit A</fullName>
        <shortName evidence="1">5-OPase subunit A</shortName>
        <ecNumber evidence="1">3.5.2.9</ecNumber>
    </recommendedName>
    <alternativeName>
        <fullName evidence="1">5-oxoprolinase (ATP-hydrolyzing) subunit A</fullName>
    </alternativeName>
</protein>
<dbReference type="EC" id="3.5.2.9" evidence="1"/>
<comment type="subunit">
    <text evidence="1">Forms a complex composed of PxpA, PxpB and PxpC.</text>
</comment>
<organism evidence="2 3">
    <name type="scientific">Micromonospora ureilytica</name>
    <dbReference type="NCBI Taxonomy" id="709868"/>
    <lineage>
        <taxon>Bacteria</taxon>
        <taxon>Bacillati</taxon>
        <taxon>Actinomycetota</taxon>
        <taxon>Actinomycetes</taxon>
        <taxon>Micromonosporales</taxon>
        <taxon>Micromonosporaceae</taxon>
        <taxon>Micromonospora</taxon>
    </lineage>
</organism>
<gene>
    <name evidence="1" type="primary">pxpA</name>
    <name evidence="2" type="ORF">IW248_004949</name>
</gene>
<evidence type="ECO:0000313" key="2">
    <source>
        <dbReference type="EMBL" id="MBG6068662.1"/>
    </source>
</evidence>
<keyword evidence="1" id="KW-0378">Hydrolase</keyword>
<comment type="similarity">
    <text evidence="1">Belongs to the LamB/PxpA family.</text>
</comment>
<comment type="function">
    <text evidence="1">Catalyzes the cleavage of 5-oxoproline to form L-glutamate coupled to the hydrolysis of ATP to ADP and inorganic phosphate.</text>
</comment>
<dbReference type="InterPro" id="IPR005501">
    <property type="entry name" value="LamB/YcsF/PxpA-like"/>
</dbReference>
<keyword evidence="3" id="KW-1185">Reference proteome</keyword>
<evidence type="ECO:0000256" key="1">
    <source>
        <dbReference type="HAMAP-Rule" id="MF_00691"/>
    </source>
</evidence>
<accession>A0ABS0JPS0</accession>
<dbReference type="CDD" id="cd10787">
    <property type="entry name" value="LamB_YcsF_like"/>
    <property type="match status" value="1"/>
</dbReference>
<dbReference type="Gene3D" id="3.20.20.370">
    <property type="entry name" value="Glycoside hydrolase/deacetylase"/>
    <property type="match status" value="1"/>
</dbReference>
<comment type="catalytic activity">
    <reaction evidence="1">
        <text>5-oxo-L-proline + ATP + 2 H2O = L-glutamate + ADP + phosphate + H(+)</text>
        <dbReference type="Rhea" id="RHEA:10348"/>
        <dbReference type="ChEBI" id="CHEBI:15377"/>
        <dbReference type="ChEBI" id="CHEBI:15378"/>
        <dbReference type="ChEBI" id="CHEBI:29985"/>
        <dbReference type="ChEBI" id="CHEBI:30616"/>
        <dbReference type="ChEBI" id="CHEBI:43474"/>
        <dbReference type="ChEBI" id="CHEBI:58402"/>
        <dbReference type="ChEBI" id="CHEBI:456216"/>
        <dbReference type="EC" id="3.5.2.9"/>
    </reaction>
</comment>
<dbReference type="HAMAP" id="MF_00691">
    <property type="entry name" value="PxpA"/>
    <property type="match status" value="1"/>
</dbReference>
<dbReference type="NCBIfam" id="NF003814">
    <property type="entry name" value="PRK05406.1-3"/>
    <property type="match status" value="1"/>
</dbReference>
<evidence type="ECO:0000313" key="3">
    <source>
        <dbReference type="Proteomes" id="UP000614915"/>
    </source>
</evidence>
<proteinExistence type="inferred from homology"/>
<keyword evidence="1" id="KW-0547">Nucleotide-binding</keyword>
<dbReference type="RefSeq" id="WP_196928870.1">
    <property type="nucleotide sequence ID" value="NZ_CP108567.1"/>
</dbReference>